<dbReference type="eggNOG" id="COG1309">
    <property type="taxonomic scope" value="Bacteria"/>
</dbReference>
<dbReference type="RefSeq" id="WP_020582945.1">
    <property type="nucleotide sequence ID" value="NZ_JOJP01000001.1"/>
</dbReference>
<dbReference type="Proteomes" id="UP000027997">
    <property type="component" value="Unassembled WGS sequence"/>
</dbReference>
<dbReference type="InterPro" id="IPR009057">
    <property type="entry name" value="Homeodomain-like_sf"/>
</dbReference>
<reference evidence="1 2" key="1">
    <citation type="submission" date="2014-06" db="EMBL/GenBank/DDBJ databases">
        <title>Whole Genome Sequences of Three Symbiotic Endozoicomonas Bacteria.</title>
        <authorList>
            <person name="Neave M.J."/>
            <person name="Apprill A."/>
            <person name="Voolstra C.R."/>
        </authorList>
    </citation>
    <scope>NUCLEOTIDE SEQUENCE [LARGE SCALE GENOMIC DNA]</scope>
    <source>
        <strain evidence="1 2">DSM 22380</strain>
    </source>
</reference>
<evidence type="ECO:0000313" key="2">
    <source>
        <dbReference type="Proteomes" id="UP000027997"/>
    </source>
</evidence>
<dbReference type="STRING" id="305900.GV64_11935"/>
<name>A0A081KB31_9GAMM</name>
<proteinExistence type="predicted"/>
<organism evidence="1 2">
    <name type="scientific">Endozoicomonas elysicola</name>
    <dbReference type="NCBI Taxonomy" id="305900"/>
    <lineage>
        <taxon>Bacteria</taxon>
        <taxon>Pseudomonadati</taxon>
        <taxon>Pseudomonadota</taxon>
        <taxon>Gammaproteobacteria</taxon>
        <taxon>Oceanospirillales</taxon>
        <taxon>Endozoicomonadaceae</taxon>
        <taxon>Endozoicomonas</taxon>
    </lineage>
</organism>
<dbReference type="EMBL" id="JOJP01000001">
    <property type="protein sequence ID" value="KEI71357.1"/>
    <property type="molecule type" value="Genomic_DNA"/>
</dbReference>
<protein>
    <recommendedName>
        <fullName evidence="3">HTH tetR-type domain-containing protein</fullName>
    </recommendedName>
</protein>
<keyword evidence="2" id="KW-1185">Reference proteome</keyword>
<accession>A0A081KB31</accession>
<dbReference type="Pfam" id="PF18285">
    <property type="entry name" value="LuxT_C"/>
    <property type="match status" value="1"/>
</dbReference>
<comment type="caution">
    <text evidence="1">The sequence shown here is derived from an EMBL/GenBank/DDBJ whole genome shotgun (WGS) entry which is preliminary data.</text>
</comment>
<dbReference type="AlphaFoldDB" id="A0A081KB31"/>
<gene>
    <name evidence="1" type="ORF">GV64_11935</name>
</gene>
<dbReference type="SUPFAM" id="SSF46689">
    <property type="entry name" value="Homeodomain-like"/>
    <property type="match status" value="1"/>
</dbReference>
<evidence type="ECO:0000313" key="1">
    <source>
        <dbReference type="EMBL" id="KEI71357.1"/>
    </source>
</evidence>
<dbReference type="Gene3D" id="1.10.357.10">
    <property type="entry name" value="Tetracycline Repressor, domain 2"/>
    <property type="match status" value="1"/>
</dbReference>
<evidence type="ECO:0008006" key="3">
    <source>
        <dbReference type="Google" id="ProtNLM"/>
    </source>
</evidence>
<sequence length="155" mass="17925">MAKISSEERARRKQMYDAVILNIFMTESWEAITYDRLARELTISKSTLQRYYPSRMHFVTALQGKVMPIVARNLDFSSSQLFISSWESALRNDLHFRNVVRMFIDNLMSRSPHPSTQGAMMRLLDQLQTVTSDEDAHKTLKIALGTSVLSFNNFL</sequence>